<organism evidence="1">
    <name type="scientific">marine sediment metagenome</name>
    <dbReference type="NCBI Taxonomy" id="412755"/>
    <lineage>
        <taxon>unclassified sequences</taxon>
        <taxon>metagenomes</taxon>
        <taxon>ecological metagenomes</taxon>
    </lineage>
</organism>
<dbReference type="EMBL" id="LAZR01009217">
    <property type="protein sequence ID" value="KKM73962.1"/>
    <property type="molecule type" value="Genomic_DNA"/>
</dbReference>
<sequence length="60" mass="7028">MTEDRWIVIYQSGQHSRPSGYEMALSLYECLDDARFLVKIKRQRQRKIPRSSVTAVSRGL</sequence>
<protein>
    <submittedName>
        <fullName evidence="1">Uncharacterized protein</fullName>
    </submittedName>
</protein>
<proteinExistence type="predicted"/>
<evidence type="ECO:0000313" key="1">
    <source>
        <dbReference type="EMBL" id="KKM73962.1"/>
    </source>
</evidence>
<gene>
    <name evidence="1" type="ORF">LCGC14_1405180</name>
</gene>
<dbReference type="AlphaFoldDB" id="A0A0F9MXG9"/>
<comment type="caution">
    <text evidence="1">The sequence shown here is derived from an EMBL/GenBank/DDBJ whole genome shotgun (WGS) entry which is preliminary data.</text>
</comment>
<reference evidence="1" key="1">
    <citation type="journal article" date="2015" name="Nature">
        <title>Complex archaea that bridge the gap between prokaryotes and eukaryotes.</title>
        <authorList>
            <person name="Spang A."/>
            <person name="Saw J.H."/>
            <person name="Jorgensen S.L."/>
            <person name="Zaremba-Niedzwiedzka K."/>
            <person name="Martijn J."/>
            <person name="Lind A.E."/>
            <person name="van Eijk R."/>
            <person name="Schleper C."/>
            <person name="Guy L."/>
            <person name="Ettema T.J."/>
        </authorList>
    </citation>
    <scope>NUCLEOTIDE SEQUENCE</scope>
</reference>
<accession>A0A0F9MXG9</accession>
<name>A0A0F9MXG9_9ZZZZ</name>